<evidence type="ECO:0000256" key="2">
    <source>
        <dbReference type="ARBA" id="ARBA00005593"/>
    </source>
</evidence>
<evidence type="ECO:0000259" key="6">
    <source>
        <dbReference type="Pfam" id="PF22603"/>
    </source>
</evidence>
<keyword evidence="3" id="KW-0343">GTPase activation</keyword>
<dbReference type="OrthoDB" id="1923006at2759"/>
<dbReference type="Gene3D" id="3.50.50.60">
    <property type="entry name" value="FAD/NAD(P)-binding domain"/>
    <property type="match status" value="2"/>
</dbReference>
<reference evidence="7" key="2">
    <citation type="submission" date="2025-09" db="UniProtKB">
        <authorList>
            <consortium name="Ensembl"/>
        </authorList>
    </citation>
    <scope>IDENTIFICATION</scope>
</reference>
<comment type="similarity">
    <text evidence="2">Belongs to the Rab GDI family.</text>
</comment>
<dbReference type="SUPFAM" id="SSF54373">
    <property type="entry name" value="FAD-linked reductases, C-terminal domain"/>
    <property type="match status" value="1"/>
</dbReference>
<feature type="compositionally biased region" description="Polar residues" evidence="5">
    <location>
        <begin position="182"/>
        <end position="206"/>
    </location>
</feature>
<dbReference type="Pfam" id="PF00996">
    <property type="entry name" value="GDI"/>
    <property type="match status" value="2"/>
</dbReference>
<dbReference type="AlphaFoldDB" id="A0A8C5PIB8"/>
<dbReference type="GO" id="GO:0005634">
    <property type="term" value="C:nucleus"/>
    <property type="evidence" value="ECO:0007669"/>
    <property type="project" value="TreeGrafter"/>
</dbReference>
<dbReference type="GO" id="GO:0016192">
    <property type="term" value="P:vesicle-mediated transport"/>
    <property type="evidence" value="ECO:0007669"/>
    <property type="project" value="TreeGrafter"/>
</dbReference>
<dbReference type="InterPro" id="IPR018203">
    <property type="entry name" value="GDP_dissociation_inhibitor"/>
</dbReference>
<dbReference type="GeneTree" id="ENSGT00950000182994"/>
<dbReference type="GO" id="GO:0005092">
    <property type="term" value="F:GDP-dissociation inhibitor activity"/>
    <property type="evidence" value="ECO:0007669"/>
    <property type="project" value="InterPro"/>
</dbReference>
<dbReference type="GO" id="GO:0005968">
    <property type="term" value="C:Rab-protein geranylgeranyltransferase complex"/>
    <property type="evidence" value="ECO:0007669"/>
    <property type="project" value="InterPro"/>
</dbReference>
<evidence type="ECO:0000256" key="5">
    <source>
        <dbReference type="SAM" id="MobiDB-lite"/>
    </source>
</evidence>
<dbReference type="FunFam" id="3.50.50.60:FF:000108">
    <property type="entry name" value="Rab proteins geranylgeranyltransferase component A"/>
    <property type="match status" value="1"/>
</dbReference>
<evidence type="ECO:0000256" key="1">
    <source>
        <dbReference type="ARBA" id="ARBA00004514"/>
    </source>
</evidence>
<dbReference type="Pfam" id="PF22603">
    <property type="entry name" value="RAE1_2_domI_C"/>
    <property type="match status" value="1"/>
</dbReference>
<accession>A0A8C5PIB8</accession>
<feature type="region of interest" description="Disordered" evidence="5">
    <location>
        <begin position="123"/>
        <end position="206"/>
    </location>
</feature>
<dbReference type="PIRSF" id="PIRSF016550">
    <property type="entry name" value="Rab_ger_ger_transf_A_euk"/>
    <property type="match status" value="1"/>
</dbReference>
<dbReference type="Ensembl" id="ENSLLET00000024132.1">
    <property type="protein sequence ID" value="ENSLLEP00000023255.1"/>
    <property type="gene ID" value="ENSLLEG00000014758.1"/>
</dbReference>
<evidence type="ECO:0000256" key="3">
    <source>
        <dbReference type="ARBA" id="ARBA00022468"/>
    </source>
</evidence>
<dbReference type="GO" id="GO:0007264">
    <property type="term" value="P:small GTPase-mediated signal transduction"/>
    <property type="evidence" value="ECO:0007669"/>
    <property type="project" value="InterPro"/>
</dbReference>
<dbReference type="InterPro" id="IPR001738">
    <property type="entry name" value="Rab_escort"/>
</dbReference>
<sequence>MADDLPSEFDVVILGTGLPESIIASACSRVGQRVLHVDQRNYYGGNWASFTFSGLQTWIEDNKREDVTEEVAACTEHIGDNEKCIVLTNRNKTIQNVEVFSYSGSEDADVEESGSLHMATATVTTDPATPDPVPEAPSQEPSLTDGSKADSPLEQEEGNEPESNEGDEHDVATEDDGAPSDTGCTVSTEMTTEPSPPLSAQQDSPQPVTYSLIVKEGRRFNIDLVSKFLYSRGMLIGLLIKSNVSRYTEFKNITRILTHHDGNIEQVPCSRADVFASKQLSMVEKRMLMKFLTFCAEYEQHSEEYQDYKESTFSEFLNFKKLTPSLHHFVLYSIAMASTTTNTMDGLKATQHFLRCLGCYGNSPFLFPLYGLGELPQCFCRMSAVFGGIYCLHHSLRCLIVDRDSNQCKAVIDSKGKRISCSSVIVEDSYLSADVAANVCYKQISRAILITDRSVLKSESDQQVISHLTWAAICPGSKGKNANRLISVLTVPPETEGQNAIFVTELCSSTMTCMKNTYLVHLTCPSIKTTAKEDLESVVQELFTLSTESTTDPDTEVPEKPRVFWALYFNMRDSSGVERESYVGLPDNMHVCSGPDPNFGNDHAVRQAENIFSKLFPTEEFCPPAPNPEDIIYDTECATQDAGESGTATEPKEETSPESEEVSEASAEEQEAK</sequence>
<keyword evidence="4" id="KW-0963">Cytoplasm</keyword>
<evidence type="ECO:0000313" key="7">
    <source>
        <dbReference type="Ensembl" id="ENSLLEP00000023255.1"/>
    </source>
</evidence>
<feature type="region of interest" description="Disordered" evidence="5">
    <location>
        <begin position="629"/>
        <end position="673"/>
    </location>
</feature>
<evidence type="ECO:0000313" key="8">
    <source>
        <dbReference type="Proteomes" id="UP000694569"/>
    </source>
</evidence>
<dbReference type="GO" id="GO:0005096">
    <property type="term" value="F:GTPase activator activity"/>
    <property type="evidence" value="ECO:0007669"/>
    <property type="project" value="UniProtKB-KW"/>
</dbReference>
<proteinExistence type="inferred from homology"/>
<dbReference type="PRINTS" id="PR00891">
    <property type="entry name" value="RABGDIREP"/>
</dbReference>
<dbReference type="SUPFAM" id="SSF51905">
    <property type="entry name" value="FAD/NAD(P)-binding domain"/>
    <property type="match status" value="1"/>
</dbReference>
<evidence type="ECO:0000256" key="4">
    <source>
        <dbReference type="ARBA" id="ARBA00022490"/>
    </source>
</evidence>
<dbReference type="Proteomes" id="UP000694569">
    <property type="component" value="Unplaced"/>
</dbReference>
<dbReference type="GO" id="GO:0005829">
    <property type="term" value="C:cytosol"/>
    <property type="evidence" value="ECO:0007669"/>
    <property type="project" value="UniProtKB-SubCell"/>
</dbReference>
<reference evidence="7" key="1">
    <citation type="submission" date="2025-08" db="UniProtKB">
        <authorList>
            <consortium name="Ensembl"/>
        </authorList>
    </citation>
    <scope>IDENTIFICATION</scope>
</reference>
<organism evidence="7 8">
    <name type="scientific">Leptobrachium leishanense</name>
    <name type="common">Leishan spiny toad</name>
    <dbReference type="NCBI Taxonomy" id="445787"/>
    <lineage>
        <taxon>Eukaryota</taxon>
        <taxon>Metazoa</taxon>
        <taxon>Chordata</taxon>
        <taxon>Craniata</taxon>
        <taxon>Vertebrata</taxon>
        <taxon>Euteleostomi</taxon>
        <taxon>Amphibia</taxon>
        <taxon>Batrachia</taxon>
        <taxon>Anura</taxon>
        <taxon>Pelobatoidea</taxon>
        <taxon>Megophryidae</taxon>
        <taxon>Leptobrachium</taxon>
    </lineage>
</organism>
<keyword evidence="8" id="KW-1185">Reference proteome</keyword>
<dbReference type="InterPro" id="IPR054420">
    <property type="entry name" value="RAE1_2_domI_C"/>
</dbReference>
<dbReference type="PRINTS" id="PR00893">
    <property type="entry name" value="RABESCORT"/>
</dbReference>
<feature type="compositionally biased region" description="Acidic residues" evidence="5">
    <location>
        <begin position="153"/>
        <end position="178"/>
    </location>
</feature>
<dbReference type="Gene3D" id="3.30.519.10">
    <property type="entry name" value="Guanine Nucleotide Dissociation Inhibitor, domain 2"/>
    <property type="match status" value="1"/>
</dbReference>
<comment type="subcellular location">
    <subcellularLocation>
        <location evidence="1">Cytoplasm</location>
        <location evidence="1">Cytosol</location>
    </subcellularLocation>
</comment>
<name>A0A8C5PIB8_9ANUR</name>
<dbReference type="FunFam" id="1.10.405.10:FF:000003">
    <property type="entry name" value="Rab proteins geranylgeranyltransferase component A"/>
    <property type="match status" value="1"/>
</dbReference>
<dbReference type="PANTHER" id="PTHR11787:SF4">
    <property type="entry name" value="CHM, RAB ESCORT PROTEIN 1"/>
    <property type="match status" value="1"/>
</dbReference>
<feature type="domain" description="RAE1/2" evidence="6">
    <location>
        <begin position="482"/>
        <end position="596"/>
    </location>
</feature>
<dbReference type="GO" id="GO:0006886">
    <property type="term" value="P:intracellular protein transport"/>
    <property type="evidence" value="ECO:0007669"/>
    <property type="project" value="InterPro"/>
</dbReference>
<dbReference type="InterPro" id="IPR036188">
    <property type="entry name" value="FAD/NAD-bd_sf"/>
</dbReference>
<dbReference type="Gene3D" id="1.10.405.10">
    <property type="entry name" value="Guanine Nucleotide Dissociation Inhibitor, domain 1"/>
    <property type="match status" value="1"/>
</dbReference>
<feature type="compositionally biased region" description="Acidic residues" evidence="5">
    <location>
        <begin position="656"/>
        <end position="673"/>
    </location>
</feature>
<dbReference type="PANTHER" id="PTHR11787">
    <property type="entry name" value="RAB GDP-DISSOCIATION INHIBITOR"/>
    <property type="match status" value="1"/>
</dbReference>
<protein>
    <recommendedName>
        <fullName evidence="6">RAE1/2 domain-containing protein</fullName>
    </recommendedName>
</protein>